<evidence type="ECO:0000259" key="1">
    <source>
        <dbReference type="Pfam" id="PF13460"/>
    </source>
</evidence>
<dbReference type="Pfam" id="PF13460">
    <property type="entry name" value="NAD_binding_10"/>
    <property type="match status" value="1"/>
</dbReference>
<organism evidence="2 3">
    <name type="scientific">Nocardiopsis mangrovi</name>
    <dbReference type="NCBI Taxonomy" id="1179818"/>
    <lineage>
        <taxon>Bacteria</taxon>
        <taxon>Bacillati</taxon>
        <taxon>Actinomycetota</taxon>
        <taxon>Actinomycetes</taxon>
        <taxon>Streptosporangiales</taxon>
        <taxon>Nocardiopsidaceae</taxon>
        <taxon>Nocardiopsis</taxon>
    </lineage>
</organism>
<dbReference type="Gene3D" id="3.40.50.720">
    <property type="entry name" value="NAD(P)-binding Rossmann-like Domain"/>
    <property type="match status" value="1"/>
</dbReference>
<dbReference type="SUPFAM" id="SSF51735">
    <property type="entry name" value="NAD(P)-binding Rossmann-fold domains"/>
    <property type="match status" value="1"/>
</dbReference>
<sequence length="213" mass="22126">MGGTLVVFGASGGTGRALVDQALARGQDVTAVVRDPARLQIGHERLTVVTADVADPSAVAEAIRGSRVVVSALGGASRQTSAVCAPAVANMIKAMRGGAARRLLVVSAAPLQRGGKGERLLYRATLKHVLRAVLRRDYADLAAMEHAVRASGLDWTIFRPPRLTDGPATGRYRTAADANVPGGYAISRADLAAEMLRAADSPTTMGRTIGIGY</sequence>
<comment type="caution">
    <text evidence="2">The sequence shown here is derived from an EMBL/GenBank/DDBJ whole genome shotgun (WGS) entry which is preliminary data.</text>
</comment>
<name>A0ABV9E3S5_9ACTN</name>
<dbReference type="InterPro" id="IPR051606">
    <property type="entry name" value="Polyketide_Oxido-like"/>
</dbReference>
<proteinExistence type="predicted"/>
<evidence type="ECO:0000313" key="3">
    <source>
        <dbReference type="Proteomes" id="UP001595923"/>
    </source>
</evidence>
<dbReference type="Proteomes" id="UP001595923">
    <property type="component" value="Unassembled WGS sequence"/>
</dbReference>
<gene>
    <name evidence="2" type="ORF">ACFO4E_28630</name>
</gene>
<dbReference type="PANTHER" id="PTHR43355">
    <property type="entry name" value="FLAVIN REDUCTASE (NADPH)"/>
    <property type="match status" value="1"/>
</dbReference>
<protein>
    <submittedName>
        <fullName evidence="2">NAD(P)-dependent oxidoreductase</fullName>
    </submittedName>
</protein>
<feature type="domain" description="NAD(P)-binding" evidence="1">
    <location>
        <begin position="9"/>
        <end position="202"/>
    </location>
</feature>
<dbReference type="RefSeq" id="WP_378580182.1">
    <property type="nucleotide sequence ID" value="NZ_JBHSFQ010000049.1"/>
</dbReference>
<dbReference type="EMBL" id="JBHSFQ010000049">
    <property type="protein sequence ID" value="MFC4565844.1"/>
    <property type="molecule type" value="Genomic_DNA"/>
</dbReference>
<evidence type="ECO:0000313" key="2">
    <source>
        <dbReference type="EMBL" id="MFC4565844.1"/>
    </source>
</evidence>
<dbReference type="InterPro" id="IPR016040">
    <property type="entry name" value="NAD(P)-bd_dom"/>
</dbReference>
<dbReference type="PANTHER" id="PTHR43355:SF2">
    <property type="entry name" value="FLAVIN REDUCTASE (NADPH)"/>
    <property type="match status" value="1"/>
</dbReference>
<reference evidence="3" key="1">
    <citation type="journal article" date="2019" name="Int. J. Syst. Evol. Microbiol.">
        <title>The Global Catalogue of Microorganisms (GCM) 10K type strain sequencing project: providing services to taxonomists for standard genome sequencing and annotation.</title>
        <authorList>
            <consortium name="The Broad Institute Genomics Platform"/>
            <consortium name="The Broad Institute Genome Sequencing Center for Infectious Disease"/>
            <person name="Wu L."/>
            <person name="Ma J."/>
        </authorList>
    </citation>
    <scope>NUCLEOTIDE SEQUENCE [LARGE SCALE GENOMIC DNA]</scope>
    <source>
        <strain evidence="3">XZYJ18</strain>
    </source>
</reference>
<accession>A0ABV9E3S5</accession>
<dbReference type="InterPro" id="IPR036291">
    <property type="entry name" value="NAD(P)-bd_dom_sf"/>
</dbReference>
<keyword evidence="3" id="KW-1185">Reference proteome</keyword>